<keyword evidence="1" id="KW-1133">Transmembrane helix</keyword>
<comment type="caution">
    <text evidence="2">The sequence shown here is derived from an EMBL/GenBank/DDBJ whole genome shotgun (WGS) entry which is preliminary data.</text>
</comment>
<dbReference type="RefSeq" id="WP_206597052.1">
    <property type="nucleotide sequence ID" value="NZ_JAFKCS010000584.1"/>
</dbReference>
<evidence type="ECO:0000313" key="2">
    <source>
        <dbReference type="EMBL" id="MBN7823301.1"/>
    </source>
</evidence>
<name>A0ABS3D3S5_9ALTE</name>
<accession>A0ABS3D3S5</accession>
<protein>
    <submittedName>
        <fullName evidence="2">Uncharacterized protein</fullName>
    </submittedName>
</protein>
<feature type="non-terminal residue" evidence="2">
    <location>
        <position position="1"/>
    </location>
</feature>
<keyword evidence="1" id="KW-0812">Transmembrane</keyword>
<gene>
    <name evidence="2" type="ORF">J0A65_25775</name>
</gene>
<keyword evidence="1" id="KW-0472">Membrane</keyword>
<evidence type="ECO:0000313" key="3">
    <source>
        <dbReference type="Proteomes" id="UP000663992"/>
    </source>
</evidence>
<proteinExistence type="predicted"/>
<reference evidence="2 3" key="1">
    <citation type="submission" date="2021-03" db="EMBL/GenBank/DDBJ databases">
        <title>novel species isolated from a fishpond in China.</title>
        <authorList>
            <person name="Lu H."/>
            <person name="Cai Z."/>
        </authorList>
    </citation>
    <scope>NUCLEOTIDE SEQUENCE [LARGE SCALE GENOMIC DNA]</scope>
    <source>
        <strain evidence="2 3">Y57</strain>
    </source>
</reference>
<feature type="transmembrane region" description="Helical" evidence="1">
    <location>
        <begin position="17"/>
        <end position="38"/>
    </location>
</feature>
<evidence type="ECO:0000256" key="1">
    <source>
        <dbReference type="SAM" id="Phobius"/>
    </source>
</evidence>
<dbReference type="EMBL" id="JAFKCS010000584">
    <property type="protein sequence ID" value="MBN7823301.1"/>
    <property type="molecule type" value="Genomic_DNA"/>
</dbReference>
<sequence length="59" mass="6538">GFLYCAQPAWRPVGSRFHAGLAAMPVFMSGMTVGRIGWGVKSNERRVQNHAIPRRQGLL</sequence>
<organism evidence="2 3">
    <name type="scientific">Bowmanella yangjiangensis</name>
    <dbReference type="NCBI Taxonomy" id="2811230"/>
    <lineage>
        <taxon>Bacteria</taxon>
        <taxon>Pseudomonadati</taxon>
        <taxon>Pseudomonadota</taxon>
        <taxon>Gammaproteobacteria</taxon>
        <taxon>Alteromonadales</taxon>
        <taxon>Alteromonadaceae</taxon>
        <taxon>Bowmanella</taxon>
    </lineage>
</organism>
<dbReference type="Proteomes" id="UP000663992">
    <property type="component" value="Unassembled WGS sequence"/>
</dbReference>
<keyword evidence="3" id="KW-1185">Reference proteome</keyword>